<keyword evidence="2" id="KW-1185">Reference proteome</keyword>
<dbReference type="Proteomes" id="UP000095287">
    <property type="component" value="Unplaced"/>
</dbReference>
<organism evidence="2 3">
    <name type="scientific">Steinernema glaseri</name>
    <dbReference type="NCBI Taxonomy" id="37863"/>
    <lineage>
        <taxon>Eukaryota</taxon>
        <taxon>Metazoa</taxon>
        <taxon>Ecdysozoa</taxon>
        <taxon>Nematoda</taxon>
        <taxon>Chromadorea</taxon>
        <taxon>Rhabditida</taxon>
        <taxon>Tylenchina</taxon>
        <taxon>Panagrolaimomorpha</taxon>
        <taxon>Strongyloidoidea</taxon>
        <taxon>Steinernematidae</taxon>
        <taxon>Steinernema</taxon>
    </lineage>
</organism>
<protein>
    <submittedName>
        <fullName evidence="3">Death-associated protein</fullName>
    </submittedName>
</protein>
<evidence type="ECO:0000256" key="1">
    <source>
        <dbReference type="SAM" id="MobiDB-lite"/>
    </source>
</evidence>
<evidence type="ECO:0000313" key="3">
    <source>
        <dbReference type="WBParaSite" id="L893_g14637.t1"/>
    </source>
</evidence>
<dbReference type="WBParaSite" id="L893_g14637.t1">
    <property type="protein sequence ID" value="L893_g14637.t1"/>
    <property type="gene ID" value="L893_g14637"/>
</dbReference>
<proteinExistence type="predicted"/>
<evidence type="ECO:0000313" key="2">
    <source>
        <dbReference type="Proteomes" id="UP000095287"/>
    </source>
</evidence>
<name>A0A1I7YC64_9BILA</name>
<accession>A0A1I7YC64</accession>
<sequence>MSQVFKALMTDKISGGKDTGKGKILEAPGDFTSLSHKQKLTQPPGHDTDKDSIRSQAEVKHDPRPTILRAHKPQSQAEAEAHAIPTK</sequence>
<feature type="compositionally biased region" description="Basic and acidic residues" evidence="1">
    <location>
        <begin position="46"/>
        <end position="64"/>
    </location>
</feature>
<reference evidence="3" key="1">
    <citation type="submission" date="2016-11" db="UniProtKB">
        <authorList>
            <consortium name="WormBaseParasite"/>
        </authorList>
    </citation>
    <scope>IDENTIFICATION</scope>
</reference>
<dbReference type="AlphaFoldDB" id="A0A1I7YC64"/>
<feature type="compositionally biased region" description="Basic and acidic residues" evidence="1">
    <location>
        <begin position="14"/>
        <end position="24"/>
    </location>
</feature>
<feature type="region of interest" description="Disordered" evidence="1">
    <location>
        <begin position="1"/>
        <end position="87"/>
    </location>
</feature>